<protein>
    <recommendedName>
        <fullName evidence="6">Cytochrome c domain-containing protein</fullName>
    </recommendedName>
</protein>
<dbReference type="SUPFAM" id="SSF46626">
    <property type="entry name" value="Cytochrome c"/>
    <property type="match status" value="1"/>
</dbReference>
<organism evidence="7 8">
    <name type="scientific">Ricinus communis</name>
    <name type="common">Castor bean</name>
    <dbReference type="NCBI Taxonomy" id="3988"/>
    <lineage>
        <taxon>Eukaryota</taxon>
        <taxon>Viridiplantae</taxon>
        <taxon>Streptophyta</taxon>
        <taxon>Embryophyta</taxon>
        <taxon>Tracheophyta</taxon>
        <taxon>Spermatophyta</taxon>
        <taxon>Magnoliopsida</taxon>
        <taxon>eudicotyledons</taxon>
        <taxon>Gunneridae</taxon>
        <taxon>Pentapetalae</taxon>
        <taxon>rosids</taxon>
        <taxon>fabids</taxon>
        <taxon>Malpighiales</taxon>
        <taxon>Euphorbiaceae</taxon>
        <taxon>Acalyphoideae</taxon>
        <taxon>Acalypheae</taxon>
        <taxon>Ricinus</taxon>
    </lineage>
</organism>
<evidence type="ECO:0000313" key="8">
    <source>
        <dbReference type="Proteomes" id="UP000008311"/>
    </source>
</evidence>
<dbReference type="InterPro" id="IPR009056">
    <property type="entry name" value="Cyt_c-like_dom"/>
</dbReference>
<evidence type="ECO:0000259" key="6">
    <source>
        <dbReference type="PROSITE" id="PS51007"/>
    </source>
</evidence>
<evidence type="ECO:0000256" key="2">
    <source>
        <dbReference type="ARBA" id="ARBA00022723"/>
    </source>
</evidence>
<dbReference type="GO" id="GO:0020037">
    <property type="term" value="F:heme binding"/>
    <property type="evidence" value="ECO:0007669"/>
    <property type="project" value="InterPro"/>
</dbReference>
<dbReference type="GO" id="GO:0046872">
    <property type="term" value="F:metal ion binding"/>
    <property type="evidence" value="ECO:0007669"/>
    <property type="project" value="UniProtKB-KW"/>
</dbReference>
<accession>B9TDP8</accession>
<feature type="chain" id="PRO_5002892388" description="Cytochrome c domain-containing protein" evidence="5">
    <location>
        <begin position="19"/>
        <end position="217"/>
    </location>
</feature>
<dbReference type="PROSITE" id="PS51007">
    <property type="entry name" value="CYTC"/>
    <property type="match status" value="1"/>
</dbReference>
<dbReference type="EMBL" id="EQ978368">
    <property type="protein sequence ID" value="EEF26016.1"/>
    <property type="molecule type" value="Genomic_DNA"/>
</dbReference>
<evidence type="ECO:0000256" key="3">
    <source>
        <dbReference type="ARBA" id="ARBA00023004"/>
    </source>
</evidence>
<feature type="signal peptide" evidence="5">
    <location>
        <begin position="1"/>
        <end position="18"/>
    </location>
</feature>
<feature type="non-terminal residue" evidence="7">
    <location>
        <position position="217"/>
    </location>
</feature>
<dbReference type="GO" id="GO:0009055">
    <property type="term" value="F:electron transfer activity"/>
    <property type="evidence" value="ECO:0007669"/>
    <property type="project" value="InterPro"/>
</dbReference>
<keyword evidence="3 4" id="KW-0408">Iron</keyword>
<keyword evidence="8" id="KW-1185">Reference proteome</keyword>
<reference evidence="8" key="1">
    <citation type="journal article" date="2010" name="Nat. Biotechnol.">
        <title>Draft genome sequence of the oilseed species Ricinus communis.</title>
        <authorList>
            <person name="Chan A.P."/>
            <person name="Crabtree J."/>
            <person name="Zhao Q."/>
            <person name="Lorenzi H."/>
            <person name="Orvis J."/>
            <person name="Puiu D."/>
            <person name="Melake-Berhan A."/>
            <person name="Jones K.M."/>
            <person name="Redman J."/>
            <person name="Chen G."/>
            <person name="Cahoon E.B."/>
            <person name="Gedil M."/>
            <person name="Stanke M."/>
            <person name="Haas B.J."/>
            <person name="Wortman J.R."/>
            <person name="Fraser-Liggett C.M."/>
            <person name="Ravel J."/>
            <person name="Rabinowicz P.D."/>
        </authorList>
    </citation>
    <scope>NUCLEOTIDE SEQUENCE [LARGE SCALE GENOMIC DNA]</scope>
    <source>
        <strain evidence="8">cv. Hale</strain>
    </source>
</reference>
<keyword evidence="5" id="KW-0732">Signal</keyword>
<keyword evidence="1 4" id="KW-0349">Heme</keyword>
<evidence type="ECO:0000256" key="5">
    <source>
        <dbReference type="SAM" id="SignalP"/>
    </source>
</evidence>
<dbReference type="AlphaFoldDB" id="B9TDP8"/>
<dbReference type="Proteomes" id="UP000008311">
    <property type="component" value="Unassembled WGS sequence"/>
</dbReference>
<feature type="domain" description="Cytochrome c" evidence="6">
    <location>
        <begin position="63"/>
        <end position="181"/>
    </location>
</feature>
<proteinExistence type="predicted"/>
<keyword evidence="2 4" id="KW-0479">Metal-binding</keyword>
<dbReference type="InParanoid" id="B9TDP8"/>
<name>B9TDP8_RICCO</name>
<gene>
    <name evidence="7" type="ORF">RCOM_1915550</name>
</gene>
<evidence type="ECO:0000313" key="7">
    <source>
        <dbReference type="EMBL" id="EEF26016.1"/>
    </source>
</evidence>
<evidence type="ECO:0000256" key="4">
    <source>
        <dbReference type="PROSITE-ProRule" id="PRU00433"/>
    </source>
</evidence>
<evidence type="ECO:0000256" key="1">
    <source>
        <dbReference type="ARBA" id="ARBA00022617"/>
    </source>
</evidence>
<sequence length="217" mass="23903">MNAAHRICLALALAAASAAPYAAAPDTDIDTATALSDTNSRAMRGRELVPPGVILNLKGKQRNLVWQGSYIVNTTGCIDCHTYPSYSPGGDPFKGQPERVNAEQYMSGGRQFGPFTAPNLTPDNAGHPAGLTRDEFVQTLRTGHNPHDPAGEILQVMPWPAVGKMTTRDLYAIYEYLLDVGPAAGRRRELQRRRGRLRHVRRTGRLRRGRRARIPHD</sequence>
<dbReference type="InterPro" id="IPR036909">
    <property type="entry name" value="Cyt_c-like_dom_sf"/>
</dbReference>